<feature type="domain" description="Beta-xylosidase C-terminal Concanavalin A-like" evidence="8">
    <location>
        <begin position="352"/>
        <end position="555"/>
    </location>
</feature>
<dbReference type="AlphaFoldDB" id="A0A2G5HZ69"/>
<dbReference type="PANTHER" id="PTHR42812:SF17">
    <property type="entry name" value="BETA-XYLOSIDASE C-TERMINAL CONCANAVALIN A-LIKE DOMAIN-CONTAINING PROTEIN-RELATED"/>
    <property type="match status" value="1"/>
</dbReference>
<evidence type="ECO:0000256" key="6">
    <source>
        <dbReference type="RuleBase" id="RU361187"/>
    </source>
</evidence>
<keyword evidence="12" id="KW-1185">Reference proteome</keyword>
<reference evidence="10 12" key="2">
    <citation type="submission" date="2023-09" db="EMBL/GenBank/DDBJ databases">
        <title>Complete-Gapless Cercospora beticola genome.</title>
        <authorList>
            <person name="Wyatt N.A."/>
            <person name="Spanner R.E."/>
            <person name="Bolton M.D."/>
        </authorList>
    </citation>
    <scope>NUCLEOTIDE SEQUENCE [LARGE SCALE GENOMIC DNA]</scope>
    <source>
        <strain evidence="10">Cb09-40</strain>
    </source>
</reference>
<comment type="similarity">
    <text evidence="1 6">Belongs to the glycosyl hydrolase 43 family.</text>
</comment>
<evidence type="ECO:0000256" key="5">
    <source>
        <dbReference type="PIRSR" id="PIRSR606710-2"/>
    </source>
</evidence>
<gene>
    <name evidence="9" type="ORF">CB0940_06481</name>
    <name evidence="10" type="ORF">RHO25_003734</name>
</gene>
<dbReference type="Gene3D" id="2.60.120.200">
    <property type="match status" value="1"/>
</dbReference>
<organism evidence="9 11">
    <name type="scientific">Cercospora beticola</name>
    <name type="common">Sugarbeet leaf spot fungus</name>
    <dbReference type="NCBI Taxonomy" id="122368"/>
    <lineage>
        <taxon>Eukaryota</taxon>
        <taxon>Fungi</taxon>
        <taxon>Dikarya</taxon>
        <taxon>Ascomycota</taxon>
        <taxon>Pezizomycotina</taxon>
        <taxon>Dothideomycetes</taxon>
        <taxon>Dothideomycetidae</taxon>
        <taxon>Mycosphaerellales</taxon>
        <taxon>Mycosphaerellaceae</taxon>
        <taxon>Cercospora</taxon>
    </lineage>
</organism>
<evidence type="ECO:0000313" key="9">
    <source>
        <dbReference type="EMBL" id="PIA97845.1"/>
    </source>
</evidence>
<keyword evidence="7" id="KW-0732">Signal</keyword>
<dbReference type="InterPro" id="IPR006710">
    <property type="entry name" value="Glyco_hydro_43"/>
</dbReference>
<feature type="chain" id="PRO_5013626586" evidence="7">
    <location>
        <begin position="30"/>
        <end position="594"/>
    </location>
</feature>
<feature type="signal peptide" evidence="7">
    <location>
        <begin position="1"/>
        <end position="29"/>
    </location>
</feature>
<evidence type="ECO:0000256" key="3">
    <source>
        <dbReference type="ARBA" id="ARBA00023295"/>
    </source>
</evidence>
<dbReference type="Proteomes" id="UP000230605">
    <property type="component" value="Chromosome 2"/>
</dbReference>
<evidence type="ECO:0000256" key="1">
    <source>
        <dbReference type="ARBA" id="ARBA00009865"/>
    </source>
</evidence>
<protein>
    <submittedName>
        <fullName evidence="9">Non-reducing end alpha-L-arabinofuranosidase BoGH43A</fullName>
    </submittedName>
</protein>
<sequence length="594" mass="65057">MDIAPPATMNEFTRVALLLSSLWTISTEALNSTFYNPVLPGWNSDPTCTQVNGTFLCATSTFDAFPGLPIYASNDLINWKLISHAWNREEQLPGIGERTLDQQAGMYAPTLRYHDGEFYIICTYLYNRVNGSVGTLFRTSDPFDNAAWSQPILFDAPSIDPDLFWDDDGKLYMAYAGIGLAELNAETGELTEGIRIWNGTGGVYPEGPHIYKKNGWYYLLIAEGGTQLNHMVTIARSRNITGPYEGFENNPILSNANTTEYFQTVGHADLFQDQNGKWWGSGLATRSGPEWEIYPMGRETVLYAASWDGDWPVLDPVRGVMTGWPLPSSSKVLPASGPYTWEPETLNFAPGSSLPASFYTWRYPPSTLTFQISAPGRENTLRILPSRANLTGSSESPELSGLQGIAFVSRKQEHTLFTFAVDLSFNPQRPGQEAGITAFLTQQQHIDLSVRHAKSSRRHESRQLVLRTYADSANLTSNLKTIPLPSSWSKSTAIRLQIHTANDTSYVFSAWPADNANERLIVGSVSARILSGGTGPITGTLLGAFATCNGGNGRNNTCADAGGEAYFSNWSYTGAAQKVAASEFVPSVALHGAI</sequence>
<dbReference type="Gene3D" id="2.115.10.20">
    <property type="entry name" value="Glycosyl hydrolase domain, family 43"/>
    <property type="match status" value="1"/>
</dbReference>
<evidence type="ECO:0000259" key="8">
    <source>
        <dbReference type="Pfam" id="PF17851"/>
    </source>
</evidence>
<evidence type="ECO:0000256" key="2">
    <source>
        <dbReference type="ARBA" id="ARBA00022801"/>
    </source>
</evidence>
<name>A0A2G5HZ69_CERBT</name>
<dbReference type="EMBL" id="CP134185">
    <property type="protein sequence ID" value="WPA99119.1"/>
    <property type="molecule type" value="Genomic_DNA"/>
</dbReference>
<evidence type="ECO:0000313" key="12">
    <source>
        <dbReference type="Proteomes" id="UP001302367"/>
    </source>
</evidence>
<dbReference type="GO" id="GO:0004553">
    <property type="term" value="F:hydrolase activity, hydrolyzing O-glycosyl compounds"/>
    <property type="evidence" value="ECO:0007669"/>
    <property type="project" value="InterPro"/>
</dbReference>
<accession>A0A2G5HZ69</accession>
<dbReference type="GO" id="GO:0005975">
    <property type="term" value="P:carbohydrate metabolic process"/>
    <property type="evidence" value="ECO:0007669"/>
    <property type="project" value="InterPro"/>
</dbReference>
<reference evidence="9 11" key="1">
    <citation type="submission" date="2015-10" db="EMBL/GenBank/DDBJ databases">
        <title>The cercosporin biosynthetic gene cluster was horizontally transferred to several fungal lineages and shown to be expanded in Cercospora beticola based on microsynteny with recipient genomes.</title>
        <authorList>
            <person name="De Jonge R."/>
            <person name="Ebert M.K."/>
            <person name="Suttle J.C."/>
            <person name="Jurick Ii W.M."/>
            <person name="Secor G.A."/>
            <person name="Thomma B.P."/>
            <person name="Van De Peer Y."/>
            <person name="Bolton M.D."/>
        </authorList>
    </citation>
    <scope>NUCLEOTIDE SEQUENCE [LARGE SCALE GENOMIC DNA]</scope>
    <source>
        <strain evidence="9 11">09-40</strain>
    </source>
</reference>
<proteinExistence type="inferred from homology"/>
<evidence type="ECO:0000256" key="4">
    <source>
        <dbReference type="PIRSR" id="PIRSR606710-1"/>
    </source>
</evidence>
<dbReference type="Pfam" id="PF04616">
    <property type="entry name" value="Glyco_hydro_43"/>
    <property type="match status" value="1"/>
</dbReference>
<dbReference type="InterPro" id="IPR051795">
    <property type="entry name" value="Glycosyl_Hydrlase_43"/>
</dbReference>
<feature type="active site" description="Proton acceptor" evidence="4">
    <location>
        <position position="45"/>
    </location>
</feature>
<dbReference type="CDD" id="cd18833">
    <property type="entry name" value="GH43_PcXyl-like"/>
    <property type="match status" value="1"/>
</dbReference>
<dbReference type="SUPFAM" id="SSF75005">
    <property type="entry name" value="Arabinanase/levansucrase/invertase"/>
    <property type="match status" value="1"/>
</dbReference>
<dbReference type="SUPFAM" id="SSF49899">
    <property type="entry name" value="Concanavalin A-like lectins/glucanases"/>
    <property type="match status" value="1"/>
</dbReference>
<dbReference type="OrthoDB" id="408373at2759"/>
<dbReference type="Pfam" id="PF17851">
    <property type="entry name" value="GH43_C2"/>
    <property type="match status" value="1"/>
</dbReference>
<dbReference type="EMBL" id="LKMD01000102">
    <property type="protein sequence ID" value="PIA97845.1"/>
    <property type="molecule type" value="Genomic_DNA"/>
</dbReference>
<feature type="active site" description="Proton donor" evidence="4">
    <location>
        <position position="206"/>
    </location>
</feature>
<evidence type="ECO:0000313" key="11">
    <source>
        <dbReference type="Proteomes" id="UP000230605"/>
    </source>
</evidence>
<keyword evidence="2 6" id="KW-0378">Hydrolase</keyword>
<dbReference type="InterPro" id="IPR041542">
    <property type="entry name" value="GH43_C2"/>
</dbReference>
<dbReference type="Proteomes" id="UP001302367">
    <property type="component" value="Chromosome 2"/>
</dbReference>
<dbReference type="InterPro" id="IPR013320">
    <property type="entry name" value="ConA-like_dom_sf"/>
</dbReference>
<evidence type="ECO:0000256" key="7">
    <source>
        <dbReference type="SAM" id="SignalP"/>
    </source>
</evidence>
<dbReference type="InterPro" id="IPR023296">
    <property type="entry name" value="Glyco_hydro_beta-prop_sf"/>
</dbReference>
<dbReference type="PANTHER" id="PTHR42812">
    <property type="entry name" value="BETA-XYLOSIDASE"/>
    <property type="match status" value="1"/>
</dbReference>
<keyword evidence="3 6" id="KW-0326">Glycosidase</keyword>
<feature type="site" description="Important for catalytic activity, responsible for pKa modulation of the active site Glu and correct orientation of both the proton donor and substrate" evidence="5">
    <location>
        <position position="160"/>
    </location>
</feature>
<evidence type="ECO:0000313" key="10">
    <source>
        <dbReference type="EMBL" id="WPA99119.1"/>
    </source>
</evidence>